<protein>
    <submittedName>
        <fullName evidence="1">Uncharacterized protein</fullName>
    </submittedName>
</protein>
<comment type="caution">
    <text evidence="1">The sequence shown here is derived from an EMBL/GenBank/DDBJ whole genome shotgun (WGS) entry which is preliminary data.</text>
</comment>
<sequence length="62" mass="7253">MYVIRRYFDEPRKWLTFLFLASPNTLLRVGTSYYACLVDMLSSREYVVPEGMSIILELDVAV</sequence>
<gene>
    <name evidence="1" type="ORF">Krac_3029</name>
</gene>
<dbReference type="STRING" id="485913.Krac_3029"/>
<name>D6U099_KTERA</name>
<keyword evidence="2" id="KW-1185">Reference proteome</keyword>
<dbReference type="Proteomes" id="UP000004508">
    <property type="component" value="Unassembled WGS sequence"/>
</dbReference>
<evidence type="ECO:0000313" key="2">
    <source>
        <dbReference type="Proteomes" id="UP000004508"/>
    </source>
</evidence>
<dbReference type="InParanoid" id="D6U099"/>
<organism evidence="1 2">
    <name type="scientific">Ktedonobacter racemifer DSM 44963</name>
    <dbReference type="NCBI Taxonomy" id="485913"/>
    <lineage>
        <taxon>Bacteria</taxon>
        <taxon>Bacillati</taxon>
        <taxon>Chloroflexota</taxon>
        <taxon>Ktedonobacteria</taxon>
        <taxon>Ktedonobacterales</taxon>
        <taxon>Ktedonobacteraceae</taxon>
        <taxon>Ktedonobacter</taxon>
    </lineage>
</organism>
<accession>D6U099</accession>
<dbReference type="AlphaFoldDB" id="D6U099"/>
<evidence type="ECO:0000313" key="1">
    <source>
        <dbReference type="EMBL" id="EFH82239.1"/>
    </source>
</evidence>
<proteinExistence type="predicted"/>
<reference evidence="1 2" key="1">
    <citation type="journal article" date="2011" name="Stand. Genomic Sci.">
        <title>Non-contiguous finished genome sequence and contextual data of the filamentous soil bacterium Ktedonobacter racemifer type strain (SOSP1-21).</title>
        <authorList>
            <person name="Chang Y.J."/>
            <person name="Land M."/>
            <person name="Hauser L."/>
            <person name="Chertkov O."/>
            <person name="Del Rio T.G."/>
            <person name="Nolan M."/>
            <person name="Copeland A."/>
            <person name="Tice H."/>
            <person name="Cheng J.F."/>
            <person name="Lucas S."/>
            <person name="Han C."/>
            <person name="Goodwin L."/>
            <person name="Pitluck S."/>
            <person name="Ivanova N."/>
            <person name="Ovchinikova G."/>
            <person name="Pati A."/>
            <person name="Chen A."/>
            <person name="Palaniappan K."/>
            <person name="Mavromatis K."/>
            <person name="Liolios K."/>
            <person name="Brettin T."/>
            <person name="Fiebig A."/>
            <person name="Rohde M."/>
            <person name="Abt B."/>
            <person name="Goker M."/>
            <person name="Detter J.C."/>
            <person name="Woyke T."/>
            <person name="Bristow J."/>
            <person name="Eisen J.A."/>
            <person name="Markowitz V."/>
            <person name="Hugenholtz P."/>
            <person name="Kyrpides N.C."/>
            <person name="Klenk H.P."/>
            <person name="Lapidus A."/>
        </authorList>
    </citation>
    <scope>NUCLEOTIDE SEQUENCE [LARGE SCALE GENOMIC DNA]</scope>
    <source>
        <strain evidence="2">DSM 44963</strain>
    </source>
</reference>
<dbReference type="EMBL" id="ADVG01000004">
    <property type="protein sequence ID" value="EFH82239.1"/>
    <property type="molecule type" value="Genomic_DNA"/>
</dbReference>